<dbReference type="PROSITE" id="PS00216">
    <property type="entry name" value="SUGAR_TRANSPORT_1"/>
    <property type="match status" value="1"/>
</dbReference>
<accession>S8B796</accession>
<dbReference type="NCBIfam" id="TIGR00879">
    <property type="entry name" value="SP"/>
    <property type="match status" value="1"/>
</dbReference>
<evidence type="ECO:0000256" key="6">
    <source>
        <dbReference type="ARBA" id="ARBA00023136"/>
    </source>
</evidence>
<dbReference type="GO" id="GO:0005351">
    <property type="term" value="F:carbohydrate:proton symporter activity"/>
    <property type="evidence" value="ECO:0007669"/>
    <property type="project" value="TreeGrafter"/>
</dbReference>
<comment type="similarity">
    <text evidence="2 7">Belongs to the major facilitator superfamily. Sugar transporter (TC 2.A.1.1) family.</text>
</comment>
<dbReference type="InterPro" id="IPR005829">
    <property type="entry name" value="Sugar_transporter_CS"/>
</dbReference>
<feature type="compositionally biased region" description="Basic and acidic residues" evidence="8">
    <location>
        <begin position="562"/>
        <end position="571"/>
    </location>
</feature>
<feature type="transmembrane region" description="Helical" evidence="9">
    <location>
        <begin position="449"/>
        <end position="471"/>
    </location>
</feature>
<dbReference type="HOGENOM" id="CLU_001265_30_12_1"/>
<dbReference type="GO" id="GO:0016020">
    <property type="term" value="C:membrane"/>
    <property type="evidence" value="ECO:0007669"/>
    <property type="project" value="UniProtKB-SubCell"/>
</dbReference>
<keyword evidence="4 9" id="KW-0812">Transmembrane</keyword>
<sequence>MAPAGGAHALSAKRRQFAGKSGFKGLVSNGRTFAIALFASLGGFVYGYNQGMFSSILTMTAFQNRIQGYAAEEGARQAITTAILELGAWIGTLVNGYLADAIGRRMTCIVAVGVFTVGVIVQATTASVSYVLAGRFVTGLGVGSLSMIVPLYNAELAPPEIRGSLVAVQQLAITFGIMISFWIGYGCNYIGGTGESQSDAAWLIPVCIQLIPALALGAGMALFMPQSPRHLINQGHEEECLEVLAWLRNKSPDDIGVRVEFLEVKAMYLFEKETAAAKYPQYQDGTTKSKIAILVNDYKSLLTNPSLFKRSAVACLVMTFQQWNGINAINYYAPFIFNGIGLQGNELDLLATGVVGIMEFVFTIPAVLYVDKFGRKSILIAGAIGMASCHFIVAGIIGAYQNDFDNHKTAAWVGVAFIWIYIINFAYSWGPVAWIVVSEVFPLSMRAKGVALGGSSNWLNNFAVAMATSPFIKSTQFGAFIFFGAITTIGALYVYFLVPETKGRTLEEMDELFGATGIARADEERKERIEREIGLIALLGGNESAEPKADSVPGNDGNVHQEYTELPREKA</sequence>
<dbReference type="PROSITE" id="PS50850">
    <property type="entry name" value="MFS"/>
    <property type="match status" value="1"/>
</dbReference>
<feature type="transmembrane region" description="Helical" evidence="9">
    <location>
        <begin position="164"/>
        <end position="185"/>
    </location>
</feature>
<evidence type="ECO:0000259" key="10">
    <source>
        <dbReference type="PROSITE" id="PS50850"/>
    </source>
</evidence>
<dbReference type="InterPro" id="IPR005828">
    <property type="entry name" value="MFS_sugar_transport-like"/>
</dbReference>
<dbReference type="eggNOG" id="KOG0254">
    <property type="taxonomic scope" value="Eukaryota"/>
</dbReference>
<evidence type="ECO:0000256" key="8">
    <source>
        <dbReference type="SAM" id="MobiDB-lite"/>
    </source>
</evidence>
<protein>
    <recommendedName>
        <fullName evidence="10">Major facilitator superfamily (MFS) profile domain-containing protein</fullName>
    </recommendedName>
</protein>
<feature type="transmembrane region" description="Helical" evidence="9">
    <location>
        <begin position="106"/>
        <end position="124"/>
    </location>
</feature>
<dbReference type="EMBL" id="KB644415">
    <property type="protein sequence ID" value="EPS34803.1"/>
    <property type="molecule type" value="Genomic_DNA"/>
</dbReference>
<feature type="transmembrane region" description="Helical" evidence="9">
    <location>
        <begin position="349"/>
        <end position="370"/>
    </location>
</feature>
<reference evidence="11 12" key="1">
    <citation type="journal article" date="2013" name="PLoS ONE">
        <title>Genomic and secretomic analyses reveal unique features of the lignocellulolytic enzyme system of Penicillium decumbens.</title>
        <authorList>
            <person name="Liu G."/>
            <person name="Zhang L."/>
            <person name="Wei X."/>
            <person name="Zou G."/>
            <person name="Qin Y."/>
            <person name="Ma L."/>
            <person name="Li J."/>
            <person name="Zheng H."/>
            <person name="Wang S."/>
            <person name="Wang C."/>
            <person name="Xun L."/>
            <person name="Zhao G.-P."/>
            <person name="Zhou Z."/>
            <person name="Qu Y."/>
        </authorList>
    </citation>
    <scope>NUCLEOTIDE SEQUENCE [LARGE SCALE GENOMIC DNA]</scope>
    <source>
        <strain evidence="12">114-2 / CGMCC 5302</strain>
    </source>
</reference>
<feature type="transmembrane region" description="Helical" evidence="9">
    <location>
        <begin position="32"/>
        <end position="49"/>
    </location>
</feature>
<dbReference type="Gene3D" id="1.20.1250.20">
    <property type="entry name" value="MFS general substrate transporter like domains"/>
    <property type="match status" value="1"/>
</dbReference>
<dbReference type="FunFam" id="1.20.1250.20:FF:000026">
    <property type="entry name" value="MFS quinate transporter QutD"/>
    <property type="match status" value="1"/>
</dbReference>
<evidence type="ECO:0000256" key="7">
    <source>
        <dbReference type="RuleBase" id="RU003346"/>
    </source>
</evidence>
<feature type="region of interest" description="Disordered" evidence="8">
    <location>
        <begin position="544"/>
        <end position="571"/>
    </location>
</feature>
<dbReference type="InterPro" id="IPR050360">
    <property type="entry name" value="MFS_Sugar_Transporters"/>
</dbReference>
<keyword evidence="12" id="KW-1185">Reference proteome</keyword>
<organism evidence="11 12">
    <name type="scientific">Penicillium oxalicum (strain 114-2 / CGMCC 5302)</name>
    <name type="common">Penicillium decumbens</name>
    <dbReference type="NCBI Taxonomy" id="933388"/>
    <lineage>
        <taxon>Eukaryota</taxon>
        <taxon>Fungi</taxon>
        <taxon>Dikarya</taxon>
        <taxon>Ascomycota</taxon>
        <taxon>Pezizomycotina</taxon>
        <taxon>Eurotiomycetes</taxon>
        <taxon>Eurotiomycetidae</taxon>
        <taxon>Eurotiales</taxon>
        <taxon>Aspergillaceae</taxon>
        <taxon>Penicillium</taxon>
    </lineage>
</organism>
<dbReference type="PANTHER" id="PTHR48022">
    <property type="entry name" value="PLASTIDIC GLUCOSE TRANSPORTER 4"/>
    <property type="match status" value="1"/>
</dbReference>
<feature type="transmembrane region" description="Helical" evidence="9">
    <location>
        <begin position="477"/>
        <end position="498"/>
    </location>
</feature>
<evidence type="ECO:0000256" key="9">
    <source>
        <dbReference type="SAM" id="Phobius"/>
    </source>
</evidence>
<evidence type="ECO:0000256" key="4">
    <source>
        <dbReference type="ARBA" id="ARBA00022692"/>
    </source>
</evidence>
<feature type="domain" description="Major facilitator superfamily (MFS) profile" evidence="10">
    <location>
        <begin position="35"/>
        <end position="502"/>
    </location>
</feature>
<dbReference type="PhylomeDB" id="S8B796"/>
<dbReference type="PRINTS" id="PR00171">
    <property type="entry name" value="SUGRTRNSPORT"/>
</dbReference>
<proteinExistence type="inferred from homology"/>
<dbReference type="SUPFAM" id="SSF103473">
    <property type="entry name" value="MFS general substrate transporter"/>
    <property type="match status" value="1"/>
</dbReference>
<dbReference type="InterPro" id="IPR003663">
    <property type="entry name" value="Sugar/inositol_transpt"/>
</dbReference>
<feature type="transmembrane region" description="Helical" evidence="9">
    <location>
        <begin position="200"/>
        <end position="223"/>
    </location>
</feature>
<comment type="subcellular location">
    <subcellularLocation>
        <location evidence="1">Membrane</location>
        <topology evidence="1">Multi-pass membrane protein</topology>
    </subcellularLocation>
</comment>
<keyword evidence="3 7" id="KW-0813">Transport</keyword>
<feature type="transmembrane region" description="Helical" evidence="9">
    <location>
        <begin position="130"/>
        <end position="152"/>
    </location>
</feature>
<evidence type="ECO:0000256" key="2">
    <source>
        <dbReference type="ARBA" id="ARBA00010992"/>
    </source>
</evidence>
<evidence type="ECO:0000256" key="3">
    <source>
        <dbReference type="ARBA" id="ARBA00022448"/>
    </source>
</evidence>
<feature type="transmembrane region" description="Helical" evidence="9">
    <location>
        <begin position="412"/>
        <end position="437"/>
    </location>
</feature>
<gene>
    <name evidence="11" type="ORF">PDE_09767</name>
</gene>
<evidence type="ECO:0000313" key="11">
    <source>
        <dbReference type="EMBL" id="EPS34803.1"/>
    </source>
</evidence>
<name>S8B796_PENO1</name>
<dbReference type="PANTHER" id="PTHR48022:SF2">
    <property type="entry name" value="PLASTIDIC GLUCOSE TRANSPORTER 4"/>
    <property type="match status" value="1"/>
</dbReference>
<evidence type="ECO:0000256" key="5">
    <source>
        <dbReference type="ARBA" id="ARBA00022989"/>
    </source>
</evidence>
<evidence type="ECO:0000313" key="12">
    <source>
        <dbReference type="Proteomes" id="UP000019376"/>
    </source>
</evidence>
<dbReference type="Proteomes" id="UP000019376">
    <property type="component" value="Unassembled WGS sequence"/>
</dbReference>
<keyword evidence="6 9" id="KW-0472">Membrane</keyword>
<dbReference type="OrthoDB" id="8120565at2759"/>
<feature type="transmembrane region" description="Helical" evidence="9">
    <location>
        <begin position="377"/>
        <end position="400"/>
    </location>
</feature>
<dbReference type="AlphaFoldDB" id="S8B796"/>
<dbReference type="InterPro" id="IPR036259">
    <property type="entry name" value="MFS_trans_sf"/>
</dbReference>
<dbReference type="InterPro" id="IPR020846">
    <property type="entry name" value="MFS_dom"/>
</dbReference>
<dbReference type="PROSITE" id="PS00217">
    <property type="entry name" value="SUGAR_TRANSPORT_2"/>
    <property type="match status" value="1"/>
</dbReference>
<evidence type="ECO:0000256" key="1">
    <source>
        <dbReference type="ARBA" id="ARBA00004141"/>
    </source>
</evidence>
<keyword evidence="5 9" id="KW-1133">Transmembrane helix</keyword>
<dbReference type="Pfam" id="PF00083">
    <property type="entry name" value="Sugar_tr"/>
    <property type="match status" value="1"/>
</dbReference>